<evidence type="ECO:0000256" key="2">
    <source>
        <dbReference type="ARBA" id="ARBA00022833"/>
    </source>
</evidence>
<name>A0A9J2PBY2_ASCLU</name>
<feature type="compositionally biased region" description="Basic and acidic residues" evidence="3">
    <location>
        <begin position="1210"/>
        <end position="1225"/>
    </location>
</feature>
<dbReference type="CDD" id="cd00022">
    <property type="entry name" value="BIR"/>
    <property type="match status" value="1"/>
</dbReference>
<accession>A0A9J2PBY2</accession>
<dbReference type="PANTHER" id="PTHR46771:SF5">
    <property type="entry name" value="DETERIN"/>
    <property type="match status" value="1"/>
</dbReference>
<keyword evidence="1" id="KW-0479">Metal-binding</keyword>
<feature type="compositionally biased region" description="Polar residues" evidence="3">
    <location>
        <begin position="624"/>
        <end position="633"/>
    </location>
</feature>
<evidence type="ECO:0000313" key="4">
    <source>
        <dbReference type="Proteomes" id="UP000036681"/>
    </source>
</evidence>
<dbReference type="SMART" id="SM00238">
    <property type="entry name" value="BIR"/>
    <property type="match status" value="1"/>
</dbReference>
<dbReference type="InterPro" id="IPR001370">
    <property type="entry name" value="BIR_rpt"/>
</dbReference>
<dbReference type="Gene3D" id="1.10.1170.10">
    <property type="entry name" value="Inhibitor Of Apoptosis Protein (2mihbC-IAP-1), Chain A"/>
    <property type="match status" value="1"/>
</dbReference>
<protein>
    <submittedName>
        <fullName evidence="5">UBC core domain-containing protein</fullName>
    </submittedName>
</protein>
<evidence type="ECO:0000313" key="5">
    <source>
        <dbReference type="WBParaSite" id="ALUE_0000691801-mRNA-1"/>
    </source>
</evidence>
<dbReference type="Proteomes" id="UP000036681">
    <property type="component" value="Unplaced"/>
</dbReference>
<feature type="region of interest" description="Disordered" evidence="3">
    <location>
        <begin position="424"/>
        <end position="469"/>
    </location>
</feature>
<keyword evidence="2" id="KW-0862">Zinc</keyword>
<dbReference type="WBParaSite" id="ALUE_0000691801-mRNA-1">
    <property type="protein sequence ID" value="ALUE_0000691801-mRNA-1"/>
    <property type="gene ID" value="ALUE_0000691801"/>
</dbReference>
<keyword evidence="4" id="KW-1185">Reference proteome</keyword>
<dbReference type="GO" id="GO:0046872">
    <property type="term" value="F:metal ion binding"/>
    <property type="evidence" value="ECO:0007669"/>
    <property type="project" value="UniProtKB-KW"/>
</dbReference>
<feature type="region of interest" description="Disordered" evidence="3">
    <location>
        <begin position="671"/>
        <end position="690"/>
    </location>
</feature>
<evidence type="ECO:0000256" key="3">
    <source>
        <dbReference type="SAM" id="MobiDB-lite"/>
    </source>
</evidence>
<proteinExistence type="predicted"/>
<dbReference type="SUPFAM" id="SSF57924">
    <property type="entry name" value="Inhibitor of apoptosis (IAP) repeat"/>
    <property type="match status" value="1"/>
</dbReference>
<feature type="region of interest" description="Disordered" evidence="3">
    <location>
        <begin position="624"/>
        <end position="646"/>
    </location>
</feature>
<organism evidence="4 5">
    <name type="scientific">Ascaris lumbricoides</name>
    <name type="common">Giant roundworm</name>
    <dbReference type="NCBI Taxonomy" id="6252"/>
    <lineage>
        <taxon>Eukaryota</taxon>
        <taxon>Metazoa</taxon>
        <taxon>Ecdysozoa</taxon>
        <taxon>Nematoda</taxon>
        <taxon>Chromadorea</taxon>
        <taxon>Rhabditida</taxon>
        <taxon>Spirurina</taxon>
        <taxon>Ascaridomorpha</taxon>
        <taxon>Ascaridoidea</taxon>
        <taxon>Ascarididae</taxon>
        <taxon>Ascaris</taxon>
    </lineage>
</organism>
<dbReference type="PANTHER" id="PTHR46771">
    <property type="entry name" value="DETERIN"/>
    <property type="match status" value="1"/>
</dbReference>
<dbReference type="PROSITE" id="PS50143">
    <property type="entry name" value="BIR_REPEAT_2"/>
    <property type="match status" value="1"/>
</dbReference>
<feature type="region of interest" description="Disordered" evidence="3">
    <location>
        <begin position="1188"/>
        <end position="1235"/>
    </location>
</feature>
<evidence type="ECO:0000256" key="1">
    <source>
        <dbReference type="ARBA" id="ARBA00022723"/>
    </source>
</evidence>
<dbReference type="Pfam" id="PF00653">
    <property type="entry name" value="BIR"/>
    <property type="match status" value="1"/>
</dbReference>
<feature type="compositionally biased region" description="Low complexity" evidence="3">
    <location>
        <begin position="432"/>
        <end position="448"/>
    </location>
</feature>
<sequence>MSDVHEISPMPGADAAAQPLKGVDDDRIAISISMEWELPDWLQDACEVFYIESNNTLLFRCKDGSLIVADANFESTVPLATAAYSPKAQVLYDKQNGTIIFLDERSLCFRREYSSVFLIKEALTVQDKTTIRLEIPAEEAAKLIQAAASEETIVLRRPALAAFIAKLSSLLTSVQNASHETIVVEFDGAELLSELRPTEGVTEGQPEVPMEWTSPIWPHVAALAERIRLLLNPEHPYNFEYTPEWKGIDKEVMVSEAARKLTFEHWPHMNYRWALPCQMAEAGFFHQPNKAGDDRVLCFACLVCLVCWEPSDEPWSEHERHSQSCRFIRNNANPNVPLAVTMSALSPFPHHIQPRSPSKFVIATTSNCEWIAIATEASSRVHLWRCDRVVHASQFFTIDVADSFIAMKTGYALTEVPRRGPRVTWSDEAVDTTSTQSSSTTSVLTTPSEHSLRAPSNSSSSTSGVNMDTQSFASSSTGVANADEMLITAMCTVGNPCMIEQSPLGAGAGSSPTRCHPTIVIGIALDNSKLSRTDRQHGGSAEVCALNSVNSVCGADATPRIVLEDGSGSAEQARAPTYHPFIVVYQIAENGVVYADSGIAGGRSDDTKDEETWCVQPSSGWISALSNDKSPPTSEGAKMSKSGDSTYMSKMTSLTETDFAEAMMLVESENEAPEWSTNTGESDYEHPGDQPMLEDEWATELKGATKFEDKPSGDFIAVNYEPSPVGVVLLQCFRLPPELDESSMKVKAIVPTVNGMNLIVAVSHDSDSSGPAQSAILVYRLIFTHYVTSVEEWPFLACINIQHAIEQMLVVSADAFASLANGTNSEQSGPVEDVEDVRTSEGEVWLIDVNKNERVKMCEEKVKYITLMDSSKCALLTEADKLLVVQVEQTCSRRAAEEEDEEATVAALLGDMHTSQTASTGISTSSASASATADECSSIDNTSHISSRTQIYAMQSLTCGNLRKLWELTRSDGGSSLLSTPSTSVAHVNVCVSSGGVPGFQVVPPLGWSEIQLHQKFRKNPQHWLRGDRSTRSWHLQPDVHGLPNMQAFEMHLQMGMQISHANVHFTFHSLCVGCPSVQITVLRRRIVAQPEGSKDVHIKTISGARPSVFKVDIDEVRNQCDVMAGPLLLADYIDVGGTSSIVQLPGRTFSSASNRTHVGSKAVKVQTFYLVLESLSDMSFEQLVAAHKNRDKEKTSTQDTSSKMRSWRRRDLLSSEKKSSEQKSRKTISKGNSDLSQTSLQLRKGIEWIEEISITLLKAKRVSERHDRIQRRMMIETYEFHARLVKLAAGVSRRHGGPQQVTTNGVRLLKEHRALDLIIWLLDNWSVSSSVHYVVGVSSVLADEIDNLIVNGFVYAPSLLKALDSERYYELLEALMKSLTSTVERLYLVENAGALHWLLTLTFAALQMCTSLAGRPKCSQMVDDLLTACANTITSIGEAWNKSWNESVHEKLASKYGLCGLPLELVMYEWPSPMLSLWSRSGTTNNCLVPVGTSVTVMPMPIAVNAGSGVKYPWSSPALSTSHLTPKQVSGSAAISGSSLTKTATVTSAKEAVAVSAFLNSVTAQEFGNFRFGSATNSIVPPPGAGYALNSRFGSNASEPSAGRDVKERVFFSPSQLSGLLEVEPLTFTCCAASELVEVENLDAGTITTISSSNTPVVHVTSKGPMVMKTANASDLSQTATSVTLTSETDLDTFLKANLQSLSARMKKIAMEVNDQCAKDQYFH</sequence>
<reference evidence="5" key="1">
    <citation type="submission" date="2023-03" db="UniProtKB">
        <authorList>
            <consortium name="WormBaseParasite"/>
        </authorList>
    </citation>
    <scope>IDENTIFICATION</scope>
</reference>
<dbReference type="InterPro" id="IPR051190">
    <property type="entry name" value="Baculoviral_IAP"/>
</dbReference>